<dbReference type="InterPro" id="IPR022409">
    <property type="entry name" value="PKD/Chitinase_dom"/>
</dbReference>
<evidence type="ECO:0000313" key="4">
    <source>
        <dbReference type="EMBL" id="UOG76448.1"/>
    </source>
</evidence>
<dbReference type="SMART" id="SM00089">
    <property type="entry name" value="PKD"/>
    <property type="match status" value="1"/>
</dbReference>
<reference evidence="4 5" key="1">
    <citation type="submission" date="2022-03" db="EMBL/GenBank/DDBJ databases">
        <title>Hymenobactersp. isolated from the air.</title>
        <authorList>
            <person name="Won M."/>
            <person name="Kwon S.-W."/>
        </authorList>
    </citation>
    <scope>NUCLEOTIDE SEQUENCE [LARGE SCALE GENOMIC DNA]</scope>
    <source>
        <strain evidence="4 5">KACC 21982</strain>
    </source>
</reference>
<protein>
    <submittedName>
        <fullName evidence="4">PKD domain-containing protein</fullName>
    </submittedName>
</protein>
<accession>A0ABY4D8S8</accession>
<dbReference type="InterPro" id="IPR011050">
    <property type="entry name" value="Pectin_lyase_fold/virulence"/>
</dbReference>
<name>A0ABY4D8S8_9BACT</name>
<dbReference type="SUPFAM" id="SSF51126">
    <property type="entry name" value="Pectin lyase-like"/>
    <property type="match status" value="1"/>
</dbReference>
<proteinExistence type="predicted"/>
<evidence type="ECO:0000313" key="5">
    <source>
        <dbReference type="Proteomes" id="UP000831113"/>
    </source>
</evidence>
<dbReference type="Gene3D" id="2.60.40.10">
    <property type="entry name" value="Immunoglobulins"/>
    <property type="match status" value="1"/>
</dbReference>
<feature type="domain" description="PKD" evidence="3">
    <location>
        <begin position="65"/>
        <end position="115"/>
    </location>
</feature>
<dbReference type="PROSITE" id="PS50093">
    <property type="entry name" value="PKD"/>
    <property type="match status" value="1"/>
</dbReference>
<evidence type="ECO:0000256" key="1">
    <source>
        <dbReference type="SAM" id="MobiDB-lite"/>
    </source>
</evidence>
<dbReference type="CDD" id="cd00146">
    <property type="entry name" value="PKD"/>
    <property type="match status" value="1"/>
</dbReference>
<feature type="region of interest" description="Disordered" evidence="1">
    <location>
        <begin position="198"/>
        <end position="218"/>
    </location>
</feature>
<gene>
    <name evidence="4" type="ORF">MTX78_07565</name>
</gene>
<dbReference type="Proteomes" id="UP000831113">
    <property type="component" value="Chromosome"/>
</dbReference>
<evidence type="ECO:0000259" key="3">
    <source>
        <dbReference type="PROSITE" id="PS50093"/>
    </source>
</evidence>
<sequence>MQPVAFFQRVVWLLVPASSVLFSACRPDDPATEPEPRPVAAFTHASAACQSNCPVTVLNSSQRATSYTWNFGDGTQGTQAETQFTHHFAQPGTYRIKLTAQGAGGTDTVSHVVVVGSPAPSCANPAVVQITGPITQPTTWEACKVYVVNDDVRVANVLTIQLGAIVKFKSAASGLTLNSNGRIEAVGSATSPIVFTSFRDDTHGGDTNGDGNATRPAKKDWNQITLNGQVGSQFEHCRFQYGGNNAYAITLSISTGTGTVRHCTFAYNAGASSANAGVLEARRAAAGTVLAANVFYRNEVPLSVNNFFDLDDSNTFHNPTTPTETNDYNGIWVQAGTTGSPALQWAETEVPYVLGNIGFAAPLVLGPGVKVKFLQAGKMQFSGTGRLVAKGTASQPIVFTSYLNDAVGGDTNHDHAATTPAKGDWAMVTLTGTANSELEHCQFSYGGQDGTTLDLFAASASVTNSTFAHNGEDVSTTTHAALNAYSTNAGTVIRQNTFYDNVRPLSIAPSIDLDDSNVFHNPQQVGQKNTYQGIVVNWDVNKQKPNVVWRETELAYVNLYDVALGAGKTLELGNNVTLKFLPGKQLIMRESGDQLLNPMGAGIQFTSVKDDAVGGDSNGNGTANAPATGDWQGIYVNTSPGRWMQWSNISYDSH</sequence>
<dbReference type="InterPro" id="IPR013783">
    <property type="entry name" value="Ig-like_fold"/>
</dbReference>
<dbReference type="RefSeq" id="WP_243801367.1">
    <property type="nucleotide sequence ID" value="NZ_CP094669.1"/>
</dbReference>
<feature type="chain" id="PRO_5047311727" evidence="2">
    <location>
        <begin position="24"/>
        <end position="654"/>
    </location>
</feature>
<dbReference type="EMBL" id="CP094669">
    <property type="protein sequence ID" value="UOG76448.1"/>
    <property type="molecule type" value="Genomic_DNA"/>
</dbReference>
<dbReference type="SUPFAM" id="SSF49299">
    <property type="entry name" value="PKD domain"/>
    <property type="match status" value="1"/>
</dbReference>
<keyword evidence="5" id="KW-1185">Reference proteome</keyword>
<dbReference type="Pfam" id="PF18911">
    <property type="entry name" value="PKD_4"/>
    <property type="match status" value="1"/>
</dbReference>
<dbReference type="InterPro" id="IPR000601">
    <property type="entry name" value="PKD_dom"/>
</dbReference>
<dbReference type="InterPro" id="IPR035986">
    <property type="entry name" value="PKD_dom_sf"/>
</dbReference>
<organism evidence="4 5">
    <name type="scientific">Hymenobacter tibetensis</name>
    <dbReference type="NCBI Taxonomy" id="497967"/>
    <lineage>
        <taxon>Bacteria</taxon>
        <taxon>Pseudomonadati</taxon>
        <taxon>Bacteroidota</taxon>
        <taxon>Cytophagia</taxon>
        <taxon>Cytophagales</taxon>
        <taxon>Hymenobacteraceae</taxon>
        <taxon>Hymenobacter</taxon>
    </lineage>
</organism>
<keyword evidence="2" id="KW-0732">Signal</keyword>
<evidence type="ECO:0000256" key="2">
    <source>
        <dbReference type="SAM" id="SignalP"/>
    </source>
</evidence>
<feature type="signal peptide" evidence="2">
    <location>
        <begin position="1"/>
        <end position="23"/>
    </location>
</feature>